<dbReference type="Proteomes" id="UP000219775">
    <property type="component" value="Unassembled WGS sequence"/>
</dbReference>
<dbReference type="EMBL" id="NUDP01000271">
    <property type="protein sequence ID" value="PEM58191.1"/>
    <property type="molecule type" value="Genomic_DNA"/>
</dbReference>
<reference evidence="4 5" key="1">
    <citation type="submission" date="2017-09" db="EMBL/GenBank/DDBJ databases">
        <title>Large-scale bioinformatics analysis of Bacillus genomes uncovers conserved roles of natural products in bacterial physiology.</title>
        <authorList>
            <consortium name="Agbiome Team Llc"/>
            <person name="Bleich R.M."/>
            <person name="Grubbs K.J."/>
            <person name="Santa Maria K.C."/>
            <person name="Allen S.E."/>
            <person name="Farag S."/>
            <person name="Shank E.A."/>
            <person name="Bowers A."/>
        </authorList>
    </citation>
    <scope>NUCLEOTIDE SEQUENCE [LARGE SCALE GENOMIC DNA]</scope>
    <source>
        <strain evidence="4 5">AFS009893</strain>
    </source>
</reference>
<dbReference type="RefSeq" id="WP_097850314.1">
    <property type="nucleotide sequence ID" value="NZ_NUAS01000077.1"/>
</dbReference>
<gene>
    <name evidence="4" type="ORF">CN613_28970</name>
</gene>
<dbReference type="PROSITE" id="PS51257">
    <property type="entry name" value="PROKAR_LIPOPROTEIN"/>
    <property type="match status" value="1"/>
</dbReference>
<feature type="region of interest" description="Disordered" evidence="1">
    <location>
        <begin position="24"/>
        <end position="54"/>
    </location>
</feature>
<dbReference type="AlphaFoldDB" id="A0A2C3NQJ2"/>
<name>A0A2C3NQJ2_9BACI</name>
<feature type="domain" description="DUF3994" evidence="2">
    <location>
        <begin position="185"/>
        <end position="308"/>
    </location>
</feature>
<protein>
    <submittedName>
        <fullName evidence="4">Uncharacterized protein</fullName>
    </submittedName>
</protein>
<comment type="caution">
    <text evidence="4">The sequence shown here is derived from an EMBL/GenBank/DDBJ whole genome shotgun (WGS) entry which is preliminary data.</text>
</comment>
<proteinExistence type="predicted"/>
<dbReference type="Pfam" id="PF22872">
    <property type="entry name" value="DUF7018"/>
    <property type="match status" value="1"/>
</dbReference>
<dbReference type="InterPro" id="IPR053854">
    <property type="entry name" value="DUF7018"/>
</dbReference>
<accession>A0A2C3NQJ2</accession>
<sequence>MKAKKLVGVAIPAMLLFGCGVSDKTESKETKTEESKHAKADEKKSSVKKEKVSKEDYTTRVVGLVEEFDTTFKKHNDTIGELFDGKKKKSDVLDSIKELNGVLDKIESIDPPKEYIEEQKNLEKATGYFRESSKIVEEVFTRKSTREKGEKTDKEMVEESEKILKQGDEYWYKAINSLKDKNTKVGDGTVSVKDIKDLDKKAGIDYDAVQKNVIDGTELIGNWGVQTSDGFKPSFILKGGSPKTFEVYNAGEYPKKTNHIEGTWEYDKASLTLKLHITKQMSNGVEAEVVQKDIDYKVQNYDRKNLQLFNDKSFNTTRYVKQS</sequence>
<organism evidence="4 5">
    <name type="scientific">Bacillus pseudomycoides</name>
    <dbReference type="NCBI Taxonomy" id="64104"/>
    <lineage>
        <taxon>Bacteria</taxon>
        <taxon>Bacillati</taxon>
        <taxon>Bacillota</taxon>
        <taxon>Bacilli</taxon>
        <taxon>Bacillales</taxon>
        <taxon>Bacillaceae</taxon>
        <taxon>Bacillus</taxon>
        <taxon>Bacillus cereus group</taxon>
    </lineage>
</organism>
<evidence type="ECO:0000259" key="3">
    <source>
        <dbReference type="Pfam" id="PF22872"/>
    </source>
</evidence>
<evidence type="ECO:0000313" key="4">
    <source>
        <dbReference type="EMBL" id="PEM58191.1"/>
    </source>
</evidence>
<dbReference type="InterPro" id="IPR025057">
    <property type="entry name" value="DUF3994"/>
</dbReference>
<evidence type="ECO:0000259" key="2">
    <source>
        <dbReference type="Pfam" id="PF13159"/>
    </source>
</evidence>
<evidence type="ECO:0000256" key="1">
    <source>
        <dbReference type="SAM" id="MobiDB-lite"/>
    </source>
</evidence>
<dbReference type="Pfam" id="PF13159">
    <property type="entry name" value="DUF3994"/>
    <property type="match status" value="1"/>
</dbReference>
<evidence type="ECO:0000313" key="5">
    <source>
        <dbReference type="Proteomes" id="UP000219775"/>
    </source>
</evidence>
<feature type="domain" description="DUF7018" evidence="3">
    <location>
        <begin position="51"/>
        <end position="174"/>
    </location>
</feature>